<dbReference type="AlphaFoldDB" id="A0A841TXL6"/>
<dbReference type="GO" id="GO:0003677">
    <property type="term" value="F:DNA binding"/>
    <property type="evidence" value="ECO:0007669"/>
    <property type="project" value="UniProtKB-KW"/>
</dbReference>
<dbReference type="EMBL" id="JACJVR010000019">
    <property type="protein sequence ID" value="MBB6690883.1"/>
    <property type="molecule type" value="Genomic_DNA"/>
</dbReference>
<dbReference type="InterPro" id="IPR036388">
    <property type="entry name" value="WH-like_DNA-bd_sf"/>
</dbReference>
<proteinExistence type="predicted"/>
<dbReference type="SUPFAM" id="SSF100950">
    <property type="entry name" value="NagB/RpiA/CoA transferase-like"/>
    <property type="match status" value="1"/>
</dbReference>
<evidence type="ECO:0000313" key="5">
    <source>
        <dbReference type="EMBL" id="MBB6690883.1"/>
    </source>
</evidence>
<sequence length="256" mass="27405">MKQEAPLILNARQRQMLDLISRQGEARIADLREAFQVTEMTIRRDLEKLEEAGSVRRTFGGAIFVGQDVALKERTGLSMEEKARIGRKAASMIRPGESVFLDGGTTTLQVARFLPAGMKATVVTNALNVAAELAAKQIPTIMTGGTLLEATHSLVGPIAVQSLSGMAFDRAFLGATGVNAEHGFSNSNLYEAEIKQLAIRQAAEAAIVLDHSKFGAKVLVSFAPLSGVSRLVTDKLPDDALLQACKESNVQVDVAD</sequence>
<dbReference type="Gene3D" id="1.10.10.10">
    <property type="entry name" value="Winged helix-like DNA-binding domain superfamily/Winged helix DNA-binding domain"/>
    <property type="match status" value="1"/>
</dbReference>
<organism evidence="5 6">
    <name type="scientific">Cohnella xylanilytica</name>
    <dbReference type="NCBI Taxonomy" id="557555"/>
    <lineage>
        <taxon>Bacteria</taxon>
        <taxon>Bacillati</taxon>
        <taxon>Bacillota</taxon>
        <taxon>Bacilli</taxon>
        <taxon>Bacillales</taxon>
        <taxon>Paenibacillaceae</taxon>
        <taxon>Cohnella</taxon>
    </lineage>
</organism>
<feature type="domain" description="HTH deoR-type" evidence="4">
    <location>
        <begin position="9"/>
        <end position="64"/>
    </location>
</feature>
<evidence type="ECO:0000256" key="3">
    <source>
        <dbReference type="ARBA" id="ARBA00023163"/>
    </source>
</evidence>
<dbReference type="Proteomes" id="UP000553776">
    <property type="component" value="Unassembled WGS sequence"/>
</dbReference>
<keyword evidence="1" id="KW-0805">Transcription regulation</keyword>
<comment type="caution">
    <text evidence="5">The sequence shown here is derived from an EMBL/GenBank/DDBJ whole genome shotgun (WGS) entry which is preliminary data.</text>
</comment>
<dbReference type="InterPro" id="IPR037171">
    <property type="entry name" value="NagB/RpiA_transferase-like"/>
</dbReference>
<evidence type="ECO:0000259" key="4">
    <source>
        <dbReference type="PROSITE" id="PS51000"/>
    </source>
</evidence>
<dbReference type="PROSITE" id="PS51000">
    <property type="entry name" value="HTH_DEOR_2"/>
    <property type="match status" value="1"/>
</dbReference>
<dbReference type="Pfam" id="PF00455">
    <property type="entry name" value="DeoRC"/>
    <property type="match status" value="1"/>
</dbReference>
<dbReference type="GO" id="GO:0003700">
    <property type="term" value="F:DNA-binding transcription factor activity"/>
    <property type="evidence" value="ECO:0007669"/>
    <property type="project" value="InterPro"/>
</dbReference>
<dbReference type="PROSITE" id="PS00894">
    <property type="entry name" value="HTH_DEOR_1"/>
    <property type="match status" value="1"/>
</dbReference>
<dbReference type="InterPro" id="IPR018356">
    <property type="entry name" value="Tscrpt_reg_HTH_DeoR_CS"/>
</dbReference>
<gene>
    <name evidence="5" type="ORF">H7B90_05645</name>
</gene>
<dbReference type="SMART" id="SM00420">
    <property type="entry name" value="HTH_DEOR"/>
    <property type="match status" value="1"/>
</dbReference>
<dbReference type="PANTHER" id="PTHR30363:SF44">
    <property type="entry name" value="AGA OPERON TRANSCRIPTIONAL REPRESSOR-RELATED"/>
    <property type="match status" value="1"/>
</dbReference>
<dbReference type="Gene3D" id="3.40.50.1360">
    <property type="match status" value="1"/>
</dbReference>
<reference evidence="5 6" key="1">
    <citation type="submission" date="2020-08" db="EMBL/GenBank/DDBJ databases">
        <title>Cohnella phylogeny.</title>
        <authorList>
            <person name="Dunlap C."/>
        </authorList>
    </citation>
    <scope>NUCLEOTIDE SEQUENCE [LARGE SCALE GENOMIC DNA]</scope>
    <source>
        <strain evidence="5 6">DSM 25239</strain>
    </source>
</reference>
<dbReference type="PRINTS" id="PR00037">
    <property type="entry name" value="HTHLACR"/>
</dbReference>
<keyword evidence="3" id="KW-0804">Transcription</keyword>
<dbReference type="SUPFAM" id="SSF46785">
    <property type="entry name" value="Winged helix' DNA-binding domain"/>
    <property type="match status" value="1"/>
</dbReference>
<dbReference type="InterPro" id="IPR050313">
    <property type="entry name" value="Carb_Metab_HTH_regulators"/>
</dbReference>
<accession>A0A841TXL6</accession>
<evidence type="ECO:0000256" key="2">
    <source>
        <dbReference type="ARBA" id="ARBA00023125"/>
    </source>
</evidence>
<dbReference type="PANTHER" id="PTHR30363">
    <property type="entry name" value="HTH-TYPE TRANSCRIPTIONAL REGULATOR SRLR-RELATED"/>
    <property type="match status" value="1"/>
</dbReference>
<dbReference type="SMART" id="SM01134">
    <property type="entry name" value="DeoRC"/>
    <property type="match status" value="1"/>
</dbReference>
<dbReference type="InterPro" id="IPR014036">
    <property type="entry name" value="DeoR-like_C"/>
</dbReference>
<dbReference type="InterPro" id="IPR036390">
    <property type="entry name" value="WH_DNA-bd_sf"/>
</dbReference>
<evidence type="ECO:0000256" key="1">
    <source>
        <dbReference type="ARBA" id="ARBA00023015"/>
    </source>
</evidence>
<keyword evidence="2" id="KW-0238">DNA-binding</keyword>
<dbReference type="Pfam" id="PF08220">
    <property type="entry name" value="HTH_DeoR"/>
    <property type="match status" value="1"/>
</dbReference>
<keyword evidence="6" id="KW-1185">Reference proteome</keyword>
<evidence type="ECO:0000313" key="6">
    <source>
        <dbReference type="Proteomes" id="UP000553776"/>
    </source>
</evidence>
<dbReference type="InterPro" id="IPR001034">
    <property type="entry name" value="DeoR_HTH"/>
</dbReference>
<protein>
    <submittedName>
        <fullName evidence="5">DeoR/GlpR transcriptional regulator</fullName>
    </submittedName>
</protein>
<dbReference type="RefSeq" id="WP_185134881.1">
    <property type="nucleotide sequence ID" value="NZ_JACJVR010000019.1"/>
</dbReference>
<name>A0A841TXL6_9BACL</name>